<keyword evidence="4" id="KW-0808">Transferase</keyword>
<dbReference type="SUPFAM" id="SSF52151">
    <property type="entry name" value="FabD/lysophospholipase-like"/>
    <property type="match status" value="1"/>
</dbReference>
<dbReference type="Pfam" id="PF00109">
    <property type="entry name" value="ketoacyl-synt"/>
    <property type="match status" value="1"/>
</dbReference>
<dbReference type="InterPro" id="IPR016039">
    <property type="entry name" value="Thiolase-like"/>
</dbReference>
<dbReference type="PROSITE" id="PS00606">
    <property type="entry name" value="KS3_1"/>
    <property type="match status" value="1"/>
</dbReference>
<evidence type="ECO:0000259" key="6">
    <source>
        <dbReference type="PROSITE" id="PS50075"/>
    </source>
</evidence>
<dbReference type="Pfam" id="PF02801">
    <property type="entry name" value="Ketoacyl-synt_C"/>
    <property type="match status" value="1"/>
</dbReference>
<dbReference type="Gene3D" id="3.40.47.10">
    <property type="match status" value="1"/>
</dbReference>
<dbReference type="CDD" id="cd00833">
    <property type="entry name" value="PKS"/>
    <property type="match status" value="1"/>
</dbReference>
<dbReference type="GO" id="GO:0004312">
    <property type="term" value="F:fatty acid synthase activity"/>
    <property type="evidence" value="ECO:0007669"/>
    <property type="project" value="TreeGrafter"/>
</dbReference>
<organism evidence="8 9">
    <name type="scientific">Flavobacterium micromati</name>
    <dbReference type="NCBI Taxonomy" id="229205"/>
    <lineage>
        <taxon>Bacteria</taxon>
        <taxon>Pseudomonadati</taxon>
        <taxon>Bacteroidota</taxon>
        <taxon>Flavobacteriia</taxon>
        <taxon>Flavobacteriales</taxon>
        <taxon>Flavobacteriaceae</taxon>
        <taxon>Flavobacterium</taxon>
    </lineage>
</organism>
<dbReference type="NCBIfam" id="TIGR01733">
    <property type="entry name" value="AA-adenyl-dom"/>
    <property type="match status" value="1"/>
</dbReference>
<dbReference type="Gene3D" id="3.90.1150.10">
    <property type="entry name" value="Aspartate Aminotransferase, domain 1"/>
    <property type="match status" value="1"/>
</dbReference>
<dbReference type="PANTHER" id="PTHR43775">
    <property type="entry name" value="FATTY ACID SYNTHASE"/>
    <property type="match status" value="1"/>
</dbReference>
<dbReference type="InterPro" id="IPR015424">
    <property type="entry name" value="PyrdxlP-dep_Trfase"/>
</dbReference>
<evidence type="ECO:0000256" key="1">
    <source>
        <dbReference type="ARBA" id="ARBA00001933"/>
    </source>
</evidence>
<dbReference type="InterPro" id="IPR018201">
    <property type="entry name" value="Ketoacyl_synth_AS"/>
</dbReference>
<dbReference type="GO" id="GO:0008483">
    <property type="term" value="F:transaminase activity"/>
    <property type="evidence" value="ECO:0007669"/>
    <property type="project" value="InterPro"/>
</dbReference>
<dbReference type="InterPro" id="IPR015421">
    <property type="entry name" value="PyrdxlP-dep_Trfase_major"/>
</dbReference>
<dbReference type="Pfam" id="PF00202">
    <property type="entry name" value="Aminotran_3"/>
    <property type="match status" value="1"/>
</dbReference>
<comment type="cofactor">
    <cofactor evidence="1">
        <name>pyridoxal 5'-phosphate</name>
        <dbReference type="ChEBI" id="CHEBI:597326"/>
    </cofactor>
</comment>
<dbReference type="EMBL" id="FQWF01000016">
    <property type="protein sequence ID" value="SHH12293.1"/>
    <property type="molecule type" value="Genomic_DNA"/>
</dbReference>
<reference evidence="9" key="1">
    <citation type="submission" date="2016-11" db="EMBL/GenBank/DDBJ databases">
        <authorList>
            <person name="Varghese N."/>
            <person name="Submissions S."/>
        </authorList>
    </citation>
    <scope>NUCLEOTIDE SEQUENCE [LARGE SCALE GENOMIC DNA]</scope>
    <source>
        <strain evidence="9">DSM 17659</strain>
    </source>
</reference>
<dbReference type="InterPro" id="IPR014043">
    <property type="entry name" value="Acyl_transferase_dom"/>
</dbReference>
<dbReference type="Pfam" id="PF00698">
    <property type="entry name" value="Acyl_transf_1"/>
    <property type="match status" value="1"/>
</dbReference>
<dbReference type="PANTHER" id="PTHR43775:SF51">
    <property type="entry name" value="INACTIVE PHENOLPHTHIOCEROL SYNTHESIS POLYKETIDE SYNTHASE TYPE I PKS1-RELATED"/>
    <property type="match status" value="1"/>
</dbReference>
<dbReference type="SUPFAM" id="SSF53383">
    <property type="entry name" value="PLP-dependent transferases"/>
    <property type="match status" value="1"/>
</dbReference>
<keyword evidence="5" id="KW-0663">Pyridoxal phosphate</keyword>
<dbReference type="InterPro" id="IPR009081">
    <property type="entry name" value="PP-bd_ACP"/>
</dbReference>
<feature type="domain" description="Carrier" evidence="6">
    <location>
        <begin position="1521"/>
        <end position="1596"/>
    </location>
</feature>
<dbReference type="InterPro" id="IPR050091">
    <property type="entry name" value="PKS_NRPS_Biosynth_Enz"/>
</dbReference>
<dbReference type="GO" id="GO:0006633">
    <property type="term" value="P:fatty acid biosynthetic process"/>
    <property type="evidence" value="ECO:0007669"/>
    <property type="project" value="InterPro"/>
</dbReference>
<evidence type="ECO:0000256" key="3">
    <source>
        <dbReference type="ARBA" id="ARBA00022553"/>
    </source>
</evidence>
<dbReference type="InterPro" id="IPR016035">
    <property type="entry name" value="Acyl_Trfase/lysoPLipase"/>
</dbReference>
<evidence type="ECO:0000256" key="4">
    <source>
        <dbReference type="ARBA" id="ARBA00022679"/>
    </source>
</evidence>
<evidence type="ECO:0000313" key="8">
    <source>
        <dbReference type="EMBL" id="SHH12293.1"/>
    </source>
</evidence>
<proteinExistence type="predicted"/>
<protein>
    <submittedName>
        <fullName evidence="8">Amino acid adenylation domain-containing protein</fullName>
    </submittedName>
</protein>
<dbReference type="RefSeq" id="WP_211517693.1">
    <property type="nucleotide sequence ID" value="NZ_FQWF01000016.1"/>
</dbReference>
<dbReference type="InterPro" id="IPR001227">
    <property type="entry name" value="Ac_transferase_dom_sf"/>
</dbReference>
<evidence type="ECO:0000259" key="7">
    <source>
        <dbReference type="PROSITE" id="PS52004"/>
    </source>
</evidence>
<dbReference type="InterPro" id="IPR042099">
    <property type="entry name" value="ANL_N_sf"/>
</dbReference>
<dbReference type="GO" id="GO:0030170">
    <property type="term" value="F:pyridoxal phosphate binding"/>
    <property type="evidence" value="ECO:0007669"/>
    <property type="project" value="InterPro"/>
</dbReference>
<evidence type="ECO:0000256" key="2">
    <source>
        <dbReference type="ARBA" id="ARBA00022450"/>
    </source>
</evidence>
<keyword evidence="2" id="KW-0596">Phosphopantetheine</keyword>
<dbReference type="PROSITE" id="PS52004">
    <property type="entry name" value="KS3_2"/>
    <property type="match status" value="1"/>
</dbReference>
<dbReference type="Gene3D" id="3.30.300.30">
    <property type="match status" value="1"/>
</dbReference>
<dbReference type="SUPFAM" id="SSF53901">
    <property type="entry name" value="Thiolase-like"/>
    <property type="match status" value="1"/>
</dbReference>
<dbReference type="Gene3D" id="3.40.366.10">
    <property type="entry name" value="Malonyl-Coenzyme A Acyl Carrier Protein, domain 2"/>
    <property type="match status" value="1"/>
</dbReference>
<dbReference type="Pfam" id="PF16197">
    <property type="entry name" value="KAsynt_C_assoc"/>
    <property type="match status" value="1"/>
</dbReference>
<dbReference type="InterPro" id="IPR010071">
    <property type="entry name" value="AA_adenyl_dom"/>
</dbReference>
<dbReference type="InterPro" id="IPR045851">
    <property type="entry name" value="AMP-bd_C_sf"/>
</dbReference>
<dbReference type="InterPro" id="IPR005814">
    <property type="entry name" value="Aminotrans_3"/>
</dbReference>
<keyword evidence="9" id="KW-1185">Reference proteome</keyword>
<dbReference type="Gene3D" id="3.30.70.250">
    <property type="entry name" value="Malonyl-CoA ACP transacylase, ACP-binding"/>
    <property type="match status" value="1"/>
</dbReference>
<feature type="domain" description="Carrier" evidence="6">
    <location>
        <begin position="525"/>
        <end position="600"/>
    </location>
</feature>
<dbReference type="InterPro" id="IPR032821">
    <property type="entry name" value="PKS_assoc"/>
</dbReference>
<dbReference type="SMART" id="SM00825">
    <property type="entry name" value="PKS_KS"/>
    <property type="match status" value="1"/>
</dbReference>
<dbReference type="SMART" id="SM00827">
    <property type="entry name" value="PKS_AT"/>
    <property type="match status" value="1"/>
</dbReference>
<dbReference type="Gene3D" id="3.40.640.10">
    <property type="entry name" value="Type I PLP-dependent aspartate aminotransferase-like (Major domain)"/>
    <property type="match status" value="1"/>
</dbReference>
<name>A0A1M5QFK5_9FLAO</name>
<dbReference type="InterPro" id="IPR025110">
    <property type="entry name" value="AMP-bd_C"/>
</dbReference>
<sequence length="2214" mass="244030">MERHKNNSLDNPMIGQKMQYPKSTLHELFAQRVAVCPNAIALEFKDQKLSYDGLGKMINQIANYLWSQGLRPEQVVVVSLDRSPELIACLFAVLQCGASYVPIDTLYPDARVDLTIEDSNAAFYIGLNSKKNFTTKVILVSVDEILNAVTYLSTESLKLNIPSDSPAYIIYTSGSTGIPKGVQVAHCTVINLLYSMALAPRICAEDKIFAVTTISFDAMVMEIYLPLLFGACIVLVDEDTRRDGKLLLEKAISDNITVMWGTPSIWQILVDSGWEKSLNIKALIGGEPVPKILAQKLLSLCNELWNIYGPTETTVCSLLTQIKITDDPITIGKPIANTQIHLLDSLGMQVAEGEVGEIAIAGDGVSLGYLNRPELNEERFIPNPFQNELDSKMYMSGDLGKLLPDGNLLCLGRIDQQVKVRGHRIELGEIETVINNLPEIKRATVLVSNHIGGEPNLVAYLQADGTIKDTNSIRQKLEKLLPEFMVPSFIMWVNDFPITTNGKIDKNNLPRPEYVRPESAPLLKEATTKIEKQIVKIWSEQLQIPIIGVDDNFFEMGGTSLLTQRVVALLRKRLDLNVSVTNLYQYPTISILGKFLEMQEKASLSHFSKAKINKQSADVAIIGMSGRFPGAETINELWTVLQEGKETISFFKKEELDESIPDSLRNDPLYVGARGIIASANTFDASFFGINSKLAEVMDPQIRLFLEIAWEVLEQTGYLPKHYKRSVGVYAGVGTNTYYKKNILPNTAVLDSVGYLQAETVNEKDYIASRTAYHLNLKGPAVSIYSACSTSLLAIAEAVESIRNGHCDIAIAGGSSVTSPIFSGHLYQEGSMLSSDGHCRSFDSLGKGTVFSDGAGVVLLKNLEAAQKDGDKIYGLIKGIGVTNDGGSKGSFTAPSTEGQAIAITKAIQDAQIEPNSISYIETHGTATPLGDPIEIEGLKMAFGAQPKNGFCAIGSIKSNMGHLTAAAGVAGLIKTILAMNHKLIPPSLGFEKANPIIDFDSSPFYVNSKLMKWDSIEPLRAGVSSFGVGGTNVHVIVEEYAAEQQISGKSRPLQLLMWSAKSENSLDGFKTKLGDFLNSNLDLTLADVSHSLNKTRDSFVHRSFLLSSNCFEASQDLLSKEKKNVKNAHLTIAPNELIFLFPGQGSQFSQMGLNLYKNEPVYREAVDQCAKILLDQFKLDILEILYPEMVTAETEAKLKDTQFTQPALFVTEYALSQLWLSWGIKPTKLCGHSIGEFVAAHLAGIFTLKDALHLIAIRGRLVSQLPEGSMLSVRLTEDKLKNIIPDTLSIAAINSNLLCVVAGENHIVKEFAASLDVLEIANKLLLTSHAFHSAMMNPILELFEAEVKKITLSKPNLPIISSVTGLKLTDDEASSSKYWSDHLRNTVKFAAAAASLLELDNPIFLEMGPGQTLITLTKQQGAGKVIPAFASLMQFKEQDNEYATILNSLGELWLKGIEPDWDAFYKKQIRQKIELPSYVFDRKLCWIDPPNCPEQKSSPIIKEEQNSISNLNENKPMRKTTILNKISSIVNQTSGIDFPADAFSQSFLDLGLDSLSLTQLAISLKKDFKIPITFRQLNEEFSSPSLLADYLDQNLPKEEFSNNNPAETVSNSIATSFPVQNAVHPALNGHNNNTLGLIAQQLQLLGKQMELFQGNNITQPNNVIIQEINEVSKSSIILKNTTDDLRTPEEIVEHKKPFGASPRIEKQAKEMSSSQKEFLDNLISSYTKKTAASKAYTQKNRSFMADPRVVSGFKPLTKEIVYPIVIEKSRGNRLWDIDGNEYIDALNGFGSCFFGHQPDFIKEALHSQVENGFEVGPQHPLAGEVCELLCEFTNHERAALCNTGSEAVLGAMRIARTVSGRSLIVAFSGSYHGINDEALVRGSKKMITFPAAPGIMPEAVQNMLILEYGTEESLNIIAKRADELAAVLVEPVQSRRPEFQPVEFLHKLRELTSKSEIALIFDEVITGFRMHPGGAQALFNIQADLATYGKVMGGGLSIGAIVGKQKYMDALDGGHWQFGDDSIPEVGVTYFAGTFVRHPLALAASKASLLKLKEEGPALQQRLTDMTSCFADELNLEFRQKGLPMIINHFGSLWRLKFDEDVLYGELLFTLLRENGIHIWDGFPCFLTAVYKEEDLTQIINAFKKCLQIMVTAGFFKNNRSERNNVNDLEINCNGIISKPPVYGARLGRDQEGNPAWFVADSKKTGEYVKISL</sequence>
<dbReference type="Gene3D" id="3.40.50.12780">
    <property type="entry name" value="N-terminal domain of ligase-like"/>
    <property type="match status" value="1"/>
</dbReference>
<dbReference type="InterPro" id="IPR000873">
    <property type="entry name" value="AMP-dep_synth/lig_dom"/>
</dbReference>
<dbReference type="InterPro" id="IPR014031">
    <property type="entry name" value="Ketoacyl_synth_C"/>
</dbReference>
<dbReference type="Pfam" id="PF00550">
    <property type="entry name" value="PP-binding"/>
    <property type="match status" value="2"/>
</dbReference>
<dbReference type="InterPro" id="IPR049704">
    <property type="entry name" value="Aminotrans_3_PPA_site"/>
</dbReference>
<evidence type="ECO:0000256" key="5">
    <source>
        <dbReference type="ARBA" id="ARBA00022898"/>
    </source>
</evidence>
<dbReference type="InterPro" id="IPR020845">
    <property type="entry name" value="AMP-binding_CS"/>
</dbReference>
<dbReference type="STRING" id="229205.SAMN05444372_11620"/>
<dbReference type="Proteomes" id="UP000184020">
    <property type="component" value="Unassembled WGS sequence"/>
</dbReference>
<accession>A0A1M5QFK5</accession>
<dbReference type="InterPro" id="IPR036736">
    <property type="entry name" value="ACP-like_sf"/>
</dbReference>
<dbReference type="InterPro" id="IPR014030">
    <property type="entry name" value="Ketoacyl_synth_N"/>
</dbReference>
<dbReference type="PROSITE" id="PS50075">
    <property type="entry name" value="CARRIER"/>
    <property type="match status" value="2"/>
</dbReference>
<dbReference type="InterPro" id="IPR015422">
    <property type="entry name" value="PyrdxlP-dep_Trfase_small"/>
</dbReference>
<dbReference type="SUPFAM" id="SSF47336">
    <property type="entry name" value="ACP-like"/>
    <property type="match status" value="2"/>
</dbReference>
<feature type="domain" description="Ketosynthase family 3 (KS3)" evidence="7">
    <location>
        <begin position="616"/>
        <end position="1040"/>
    </location>
</feature>
<dbReference type="PROSITE" id="PS00455">
    <property type="entry name" value="AMP_BINDING"/>
    <property type="match status" value="1"/>
</dbReference>
<gene>
    <name evidence="8" type="ORF">SAMN05444372_11620</name>
</gene>
<dbReference type="Pfam" id="PF13193">
    <property type="entry name" value="AMP-binding_C"/>
    <property type="match status" value="1"/>
</dbReference>
<dbReference type="CDD" id="cd00610">
    <property type="entry name" value="OAT_like"/>
    <property type="match status" value="1"/>
</dbReference>
<dbReference type="GO" id="GO:0004315">
    <property type="term" value="F:3-oxoacyl-[acyl-carrier-protein] synthase activity"/>
    <property type="evidence" value="ECO:0007669"/>
    <property type="project" value="InterPro"/>
</dbReference>
<dbReference type="SUPFAM" id="SSF56801">
    <property type="entry name" value="Acetyl-CoA synthetase-like"/>
    <property type="match status" value="1"/>
</dbReference>
<evidence type="ECO:0000313" key="9">
    <source>
        <dbReference type="Proteomes" id="UP000184020"/>
    </source>
</evidence>
<dbReference type="Pfam" id="PF00501">
    <property type="entry name" value="AMP-binding"/>
    <property type="match status" value="1"/>
</dbReference>
<dbReference type="InterPro" id="IPR020841">
    <property type="entry name" value="PKS_Beta-ketoAc_synthase_dom"/>
</dbReference>
<keyword evidence="3" id="KW-0597">Phosphoprotein</keyword>
<dbReference type="PROSITE" id="PS00600">
    <property type="entry name" value="AA_TRANSFER_CLASS_3"/>
    <property type="match status" value="1"/>
</dbReference>
<dbReference type="Gene3D" id="3.30.70.3290">
    <property type="match status" value="1"/>
</dbReference>
<dbReference type="Gene3D" id="1.10.1200.10">
    <property type="entry name" value="ACP-like"/>
    <property type="match status" value="2"/>
</dbReference>
<dbReference type="CDD" id="cd05930">
    <property type="entry name" value="A_NRPS"/>
    <property type="match status" value="1"/>
</dbReference>